<evidence type="ECO:0000313" key="10">
    <source>
        <dbReference type="Proteomes" id="UP001157017"/>
    </source>
</evidence>
<feature type="region of interest" description="Disordered" evidence="7">
    <location>
        <begin position="1"/>
        <end position="23"/>
    </location>
</feature>
<reference evidence="10" key="1">
    <citation type="journal article" date="2019" name="Int. J. Syst. Evol. Microbiol.">
        <title>The Global Catalogue of Microorganisms (GCM) 10K type strain sequencing project: providing services to taxonomists for standard genome sequencing and annotation.</title>
        <authorList>
            <consortium name="The Broad Institute Genomics Platform"/>
            <consortium name="The Broad Institute Genome Sequencing Center for Infectious Disease"/>
            <person name="Wu L."/>
            <person name="Ma J."/>
        </authorList>
    </citation>
    <scope>NUCLEOTIDE SEQUENCE [LARGE SCALE GENOMIC DNA]</scope>
    <source>
        <strain evidence="10">NBRC 108730</strain>
    </source>
</reference>
<evidence type="ECO:0000256" key="6">
    <source>
        <dbReference type="ARBA" id="ARBA00023136"/>
    </source>
</evidence>
<evidence type="ECO:0008006" key="11">
    <source>
        <dbReference type="Google" id="ProtNLM"/>
    </source>
</evidence>
<evidence type="ECO:0000256" key="4">
    <source>
        <dbReference type="ARBA" id="ARBA00022692"/>
    </source>
</evidence>
<organism evidence="9 10">
    <name type="scientific">Angustibacter aerolatus</name>
    <dbReference type="NCBI Taxonomy" id="1162965"/>
    <lineage>
        <taxon>Bacteria</taxon>
        <taxon>Bacillati</taxon>
        <taxon>Actinomycetota</taxon>
        <taxon>Actinomycetes</taxon>
        <taxon>Kineosporiales</taxon>
        <taxon>Kineosporiaceae</taxon>
    </lineage>
</organism>
<evidence type="ECO:0000256" key="2">
    <source>
        <dbReference type="ARBA" id="ARBA00022448"/>
    </source>
</evidence>
<comment type="caution">
    <text evidence="9">The sequence shown here is derived from an EMBL/GenBank/DDBJ whole genome shotgun (WGS) entry which is preliminary data.</text>
</comment>
<proteinExistence type="predicted"/>
<dbReference type="EMBL" id="BSUZ01000001">
    <property type="protein sequence ID" value="GMA88229.1"/>
    <property type="molecule type" value="Genomic_DNA"/>
</dbReference>
<keyword evidence="4 8" id="KW-0812">Transmembrane</keyword>
<comment type="subcellular location">
    <subcellularLocation>
        <location evidence="1">Cell membrane</location>
        <topology evidence="1">Multi-pass membrane protein</topology>
    </subcellularLocation>
</comment>
<dbReference type="SUPFAM" id="SSF161098">
    <property type="entry name" value="MetI-like"/>
    <property type="match status" value="1"/>
</dbReference>
<keyword evidence="2" id="KW-0813">Transport</keyword>
<evidence type="ECO:0000256" key="8">
    <source>
        <dbReference type="SAM" id="Phobius"/>
    </source>
</evidence>
<dbReference type="InterPro" id="IPR035906">
    <property type="entry name" value="MetI-like_sf"/>
</dbReference>
<keyword evidence="10" id="KW-1185">Reference proteome</keyword>
<keyword evidence="6 8" id="KW-0472">Membrane</keyword>
<feature type="transmembrane region" description="Helical" evidence="8">
    <location>
        <begin position="34"/>
        <end position="55"/>
    </location>
</feature>
<evidence type="ECO:0000256" key="7">
    <source>
        <dbReference type="SAM" id="MobiDB-lite"/>
    </source>
</evidence>
<feature type="compositionally biased region" description="Low complexity" evidence="7">
    <location>
        <begin position="173"/>
        <end position="189"/>
    </location>
</feature>
<accession>A0ABQ6JK20</accession>
<feature type="transmembrane region" description="Helical" evidence="8">
    <location>
        <begin position="93"/>
        <end position="118"/>
    </location>
</feature>
<evidence type="ECO:0000256" key="3">
    <source>
        <dbReference type="ARBA" id="ARBA00022475"/>
    </source>
</evidence>
<gene>
    <name evidence="9" type="ORF">GCM10025868_34790</name>
</gene>
<evidence type="ECO:0000256" key="5">
    <source>
        <dbReference type="ARBA" id="ARBA00022989"/>
    </source>
</evidence>
<dbReference type="PANTHER" id="PTHR43744">
    <property type="entry name" value="ABC TRANSPORTER PERMEASE PROTEIN MG189-RELATED-RELATED"/>
    <property type="match status" value="1"/>
</dbReference>
<keyword evidence="5 8" id="KW-1133">Transmembrane helix</keyword>
<dbReference type="Gene3D" id="1.10.3720.10">
    <property type="entry name" value="MetI-like"/>
    <property type="match status" value="1"/>
</dbReference>
<keyword evidence="3" id="KW-1003">Cell membrane</keyword>
<dbReference type="Proteomes" id="UP001157017">
    <property type="component" value="Unassembled WGS sequence"/>
</dbReference>
<feature type="region of interest" description="Disordered" evidence="7">
    <location>
        <begin position="168"/>
        <end position="189"/>
    </location>
</feature>
<dbReference type="PANTHER" id="PTHR43744:SF8">
    <property type="entry name" value="SN-GLYCEROL-3-PHOSPHATE TRANSPORT SYSTEM PERMEASE PROTEIN UGPE"/>
    <property type="match status" value="1"/>
</dbReference>
<protein>
    <recommendedName>
        <fullName evidence="11">ABC transmembrane type-1 domain-containing protein</fullName>
    </recommendedName>
</protein>
<evidence type="ECO:0000256" key="1">
    <source>
        <dbReference type="ARBA" id="ARBA00004651"/>
    </source>
</evidence>
<name>A0ABQ6JK20_9ACTN</name>
<evidence type="ECO:0000313" key="9">
    <source>
        <dbReference type="EMBL" id="GMA88229.1"/>
    </source>
</evidence>
<sequence length="189" mass="20809">MSTATQAVGHRGRGRTRTAEVAQQHRPRTAKRTLLHVFLIVMSLSWVFPLAWAVFNSLRDYNYTSQHGYVSFGGFTLKNYANAWKQGDFGRHFWNSVIITVPSVLVTLILASAVAFVVSRYSFKANIVLLGLFTAANLLPQQALLVPLFKAVQLDRGAVLVQRVGHALQQPGPSSSRTSRSRPASAPSC</sequence>